<dbReference type="OrthoDB" id="5303367at2759"/>
<dbReference type="AlphaFoldDB" id="A0A8H6ZRM1"/>
<keyword evidence="2" id="KW-1185">Reference proteome</keyword>
<name>A0A8H6ZRM1_PLEOS</name>
<dbReference type="EMBL" id="JACETU010000008">
    <property type="protein sequence ID" value="KAF7422287.1"/>
    <property type="molecule type" value="Genomic_DNA"/>
</dbReference>
<dbReference type="VEuPathDB" id="FungiDB:PC9H_010443"/>
<protein>
    <submittedName>
        <fullName evidence="1">Uncharacterized protein</fullName>
    </submittedName>
</protein>
<sequence length="91" mass="10465">MSYTNEKPTKLSTHRAILRGPSHGLAVYAKPRNLVYEGKLIEVEYYPNLQYVAVSYAWDPSSEWVQWFGRKVTTQALHIVDHPSHEAAHLD</sequence>
<dbReference type="Proteomes" id="UP000623687">
    <property type="component" value="Unassembled WGS sequence"/>
</dbReference>
<organism evidence="1 2">
    <name type="scientific">Pleurotus ostreatus</name>
    <name type="common">Oyster mushroom</name>
    <name type="synonym">White-rot fungus</name>
    <dbReference type="NCBI Taxonomy" id="5322"/>
    <lineage>
        <taxon>Eukaryota</taxon>
        <taxon>Fungi</taxon>
        <taxon>Dikarya</taxon>
        <taxon>Basidiomycota</taxon>
        <taxon>Agaricomycotina</taxon>
        <taxon>Agaricomycetes</taxon>
        <taxon>Agaricomycetidae</taxon>
        <taxon>Agaricales</taxon>
        <taxon>Pleurotineae</taxon>
        <taxon>Pleurotaceae</taxon>
        <taxon>Pleurotus</taxon>
    </lineage>
</organism>
<proteinExistence type="predicted"/>
<evidence type="ECO:0000313" key="2">
    <source>
        <dbReference type="Proteomes" id="UP000623687"/>
    </source>
</evidence>
<evidence type="ECO:0000313" key="1">
    <source>
        <dbReference type="EMBL" id="KAF7422287.1"/>
    </source>
</evidence>
<dbReference type="RefSeq" id="XP_036627319.1">
    <property type="nucleotide sequence ID" value="XM_036779936.1"/>
</dbReference>
<accession>A0A8H6ZRM1</accession>
<gene>
    <name evidence="1" type="ORF">PC9H_010443</name>
</gene>
<reference evidence="1" key="1">
    <citation type="submission" date="2019-07" db="EMBL/GenBank/DDBJ databases">
        <authorList>
            <person name="Palmer J.M."/>
        </authorList>
    </citation>
    <scope>NUCLEOTIDE SEQUENCE</scope>
    <source>
        <strain evidence="1">PC9</strain>
    </source>
</reference>
<dbReference type="GeneID" id="59380261"/>
<comment type="caution">
    <text evidence="1">The sequence shown here is derived from an EMBL/GenBank/DDBJ whole genome shotgun (WGS) entry which is preliminary data.</text>
</comment>